<dbReference type="EMBL" id="CP051677">
    <property type="protein sequence ID" value="QJD80151.1"/>
    <property type="molecule type" value="Genomic_DNA"/>
</dbReference>
<dbReference type="Proteomes" id="UP000501128">
    <property type="component" value="Chromosome"/>
</dbReference>
<sequence>MKSLYVLLMLAAYQTYGQTPGQVRPDSMPVARPERGSKIILRPNNFSDSVTHELLKSLPNADRGKPDDMPVARPERGSTIPMPTTVPDNAFYRSPKDPSNVVRATLDNMPIHGYDTTKRHSSAIRRIRPRK</sequence>
<dbReference type="AlphaFoldDB" id="A0A7L5DRT4"/>
<evidence type="ECO:0000256" key="1">
    <source>
        <dbReference type="SAM" id="MobiDB-lite"/>
    </source>
</evidence>
<organism evidence="2 3">
    <name type="scientific">Spirosoma rhododendri</name>
    <dbReference type="NCBI Taxonomy" id="2728024"/>
    <lineage>
        <taxon>Bacteria</taxon>
        <taxon>Pseudomonadati</taxon>
        <taxon>Bacteroidota</taxon>
        <taxon>Cytophagia</taxon>
        <taxon>Cytophagales</taxon>
        <taxon>Cytophagaceae</taxon>
        <taxon>Spirosoma</taxon>
    </lineage>
</organism>
<keyword evidence="3" id="KW-1185">Reference proteome</keyword>
<evidence type="ECO:0000313" key="3">
    <source>
        <dbReference type="Proteomes" id="UP000501128"/>
    </source>
</evidence>
<proteinExistence type="predicted"/>
<feature type="region of interest" description="Disordered" evidence="1">
    <location>
        <begin position="58"/>
        <end position="98"/>
    </location>
</feature>
<reference evidence="2 3" key="1">
    <citation type="submission" date="2020-04" db="EMBL/GenBank/DDBJ databases">
        <title>Genome sequencing of novel species.</title>
        <authorList>
            <person name="Heo J."/>
            <person name="Kim S.-J."/>
            <person name="Kim J.-S."/>
            <person name="Hong S.-B."/>
            <person name="Kwon S.-W."/>
        </authorList>
    </citation>
    <scope>NUCLEOTIDE SEQUENCE [LARGE SCALE GENOMIC DNA]</scope>
    <source>
        <strain evidence="2 3">CJU-R4</strain>
    </source>
</reference>
<protein>
    <submittedName>
        <fullName evidence="2">Uncharacterized protein</fullName>
    </submittedName>
</protein>
<feature type="region of interest" description="Disordered" evidence="1">
    <location>
        <begin position="111"/>
        <end position="131"/>
    </location>
</feature>
<dbReference type="RefSeq" id="WP_169552110.1">
    <property type="nucleotide sequence ID" value="NZ_CP051677.1"/>
</dbReference>
<accession>A0A7L5DRT4</accession>
<dbReference type="KEGG" id="srho:HH216_18335"/>
<name>A0A7L5DRT4_9BACT</name>
<feature type="compositionally biased region" description="Basic and acidic residues" evidence="1">
    <location>
        <begin position="62"/>
        <end position="76"/>
    </location>
</feature>
<gene>
    <name evidence="2" type="ORF">HH216_18335</name>
</gene>
<feature type="compositionally biased region" description="Basic residues" evidence="1">
    <location>
        <begin position="119"/>
        <end position="131"/>
    </location>
</feature>
<evidence type="ECO:0000313" key="2">
    <source>
        <dbReference type="EMBL" id="QJD80151.1"/>
    </source>
</evidence>